<feature type="domain" description="Aminoglycoside phosphotransferase" evidence="1">
    <location>
        <begin position="48"/>
        <end position="175"/>
    </location>
</feature>
<dbReference type="GeneID" id="81364412"/>
<name>A0A9X0BEK3_9EURO</name>
<proteinExistence type="predicted"/>
<accession>A0A9X0BEK3</accession>
<dbReference type="OrthoDB" id="5327538at2759"/>
<dbReference type="PANTHER" id="PTHR21310:SF15">
    <property type="entry name" value="AMINOGLYCOSIDE PHOSPHOTRANSFERASE DOMAIN-CONTAINING PROTEIN"/>
    <property type="match status" value="1"/>
</dbReference>
<dbReference type="InterPro" id="IPR051678">
    <property type="entry name" value="AGP_Transferase"/>
</dbReference>
<dbReference type="Gene3D" id="3.30.200.20">
    <property type="entry name" value="Phosphorylase Kinase, domain 1"/>
    <property type="match status" value="1"/>
</dbReference>
<keyword evidence="3" id="KW-1185">Reference proteome</keyword>
<evidence type="ECO:0000259" key="1">
    <source>
        <dbReference type="Pfam" id="PF01636"/>
    </source>
</evidence>
<reference evidence="2" key="1">
    <citation type="submission" date="2022-12" db="EMBL/GenBank/DDBJ databases">
        <authorList>
            <person name="Petersen C."/>
        </authorList>
    </citation>
    <scope>NUCLEOTIDE SEQUENCE</scope>
    <source>
        <strain evidence="2">IBT 29677</strain>
    </source>
</reference>
<dbReference type="RefSeq" id="XP_056494014.1">
    <property type="nucleotide sequence ID" value="XM_056625432.1"/>
</dbReference>
<sequence>MSSKSGSDKVFLYRKFDLQALCRRASALRRGVPCVCDPEQHPASGSFNWAVFISFEDGVRWVFRAPHPRDFMPEEQAEKLLASEAATLRYLKAHSDIPVPEVYEYCASSDNDIGVPFILMNEAPGRPLSNFWKASEAFQPSLETAKKNKILSQLGAITWKLSQLRFDKIGSLFEEAGSFELKECLSRGHMLRGRYLLEIPRGPFVSETEFYDSLVSAFSEHAETLPISPNCFVAPIPTPVEYQSSIQCKKAVGLWNDFVTIGNKIDTANNRVDYVVVADALRDILRTLELPAVNPGTFPLHHPDLSANNIFVDDDCNITCLIDWSFASSIPEATLLTMPGLPQYGDELCPQLQIPFIDGFIAAIPESTDQKLFQKYRESLELGQVAWALSRLLSLDSIRDYNLFANVWQFARGSDQDMGQYFLQKRCLPHYITLYNEVHEEDPPILEIEEEEKDYFRDKDFRKAIAMKLTLVSDWKRQYAEIQEPRLRENMFVASPVLWKWIHAFVQDWKEMLDRSTPEIRGEIE</sequence>
<gene>
    <name evidence="2" type="ORF">N7509_000795</name>
</gene>
<evidence type="ECO:0000313" key="3">
    <source>
        <dbReference type="Proteomes" id="UP001147747"/>
    </source>
</evidence>
<dbReference type="SUPFAM" id="SSF56112">
    <property type="entry name" value="Protein kinase-like (PK-like)"/>
    <property type="match status" value="1"/>
</dbReference>
<reference evidence="2" key="2">
    <citation type="journal article" date="2023" name="IMA Fungus">
        <title>Comparative genomic study of the Penicillium genus elucidates a diverse pangenome and 15 lateral gene transfer events.</title>
        <authorList>
            <person name="Petersen C."/>
            <person name="Sorensen T."/>
            <person name="Nielsen M.R."/>
            <person name="Sondergaard T.E."/>
            <person name="Sorensen J.L."/>
            <person name="Fitzpatrick D.A."/>
            <person name="Frisvad J.C."/>
            <person name="Nielsen K.L."/>
        </authorList>
    </citation>
    <scope>NUCLEOTIDE SEQUENCE</scope>
    <source>
        <strain evidence="2">IBT 29677</strain>
    </source>
</reference>
<comment type="caution">
    <text evidence="2">The sequence shown here is derived from an EMBL/GenBank/DDBJ whole genome shotgun (WGS) entry which is preliminary data.</text>
</comment>
<dbReference type="AlphaFoldDB" id="A0A9X0BEK3"/>
<dbReference type="Pfam" id="PF01636">
    <property type="entry name" value="APH"/>
    <property type="match status" value="1"/>
</dbReference>
<organism evidence="2 3">
    <name type="scientific">Penicillium cosmopolitanum</name>
    <dbReference type="NCBI Taxonomy" id="1131564"/>
    <lineage>
        <taxon>Eukaryota</taxon>
        <taxon>Fungi</taxon>
        <taxon>Dikarya</taxon>
        <taxon>Ascomycota</taxon>
        <taxon>Pezizomycotina</taxon>
        <taxon>Eurotiomycetes</taxon>
        <taxon>Eurotiomycetidae</taxon>
        <taxon>Eurotiales</taxon>
        <taxon>Aspergillaceae</taxon>
        <taxon>Penicillium</taxon>
    </lineage>
</organism>
<dbReference type="InterPro" id="IPR002575">
    <property type="entry name" value="Aminoglycoside_PTrfase"/>
</dbReference>
<dbReference type="PANTHER" id="PTHR21310">
    <property type="entry name" value="AMINOGLYCOSIDE PHOSPHOTRANSFERASE-RELATED-RELATED"/>
    <property type="match status" value="1"/>
</dbReference>
<dbReference type="EMBL" id="JAPZBU010000003">
    <property type="protein sequence ID" value="KAJ5414168.1"/>
    <property type="molecule type" value="Genomic_DNA"/>
</dbReference>
<dbReference type="Proteomes" id="UP001147747">
    <property type="component" value="Unassembled WGS sequence"/>
</dbReference>
<dbReference type="InterPro" id="IPR011009">
    <property type="entry name" value="Kinase-like_dom_sf"/>
</dbReference>
<evidence type="ECO:0000313" key="2">
    <source>
        <dbReference type="EMBL" id="KAJ5414168.1"/>
    </source>
</evidence>
<protein>
    <recommendedName>
        <fullName evidence="1">Aminoglycoside phosphotransferase domain-containing protein</fullName>
    </recommendedName>
</protein>